<dbReference type="OrthoDB" id="433824at2759"/>
<gene>
    <name evidence="1" type="primary">GLN1</name>
    <name evidence="1" type="ORF">SPIL2461_LOCUS2579</name>
</gene>
<organism evidence="1 2">
    <name type="scientific">Symbiodinium pilosum</name>
    <name type="common">Dinoflagellate</name>
    <dbReference type="NCBI Taxonomy" id="2952"/>
    <lineage>
        <taxon>Eukaryota</taxon>
        <taxon>Sar</taxon>
        <taxon>Alveolata</taxon>
        <taxon>Dinophyceae</taxon>
        <taxon>Suessiales</taxon>
        <taxon>Symbiodiniaceae</taxon>
        <taxon>Symbiodinium</taxon>
    </lineage>
</organism>
<dbReference type="Proteomes" id="UP000649617">
    <property type="component" value="Unassembled WGS sequence"/>
</dbReference>
<proteinExistence type="predicted"/>
<sequence length="119" mass="13472">MCTALNDHMRIGEDRWHARQTAAVRWHDAGSIFDAFASPGPPNRSPRMLPLDFGHLCERLRRAQGRGPNPEQDRRGFADFAFASVFGSAADVDRATFVRLFPHFALMLQELEDAFERGD</sequence>
<dbReference type="AlphaFoldDB" id="A0A812JX45"/>
<protein>
    <submittedName>
        <fullName evidence="1">GLN1 protein</fullName>
    </submittedName>
</protein>
<name>A0A812JX45_SYMPI</name>
<reference evidence="1" key="1">
    <citation type="submission" date="2021-02" db="EMBL/GenBank/DDBJ databases">
        <authorList>
            <person name="Dougan E. K."/>
            <person name="Rhodes N."/>
            <person name="Thang M."/>
            <person name="Chan C."/>
        </authorList>
    </citation>
    <scope>NUCLEOTIDE SEQUENCE</scope>
</reference>
<keyword evidence="2" id="KW-1185">Reference proteome</keyword>
<evidence type="ECO:0000313" key="2">
    <source>
        <dbReference type="Proteomes" id="UP000649617"/>
    </source>
</evidence>
<dbReference type="EMBL" id="CAJNIZ010002858">
    <property type="protein sequence ID" value="CAE7215595.1"/>
    <property type="molecule type" value="Genomic_DNA"/>
</dbReference>
<accession>A0A812JX45</accession>
<evidence type="ECO:0000313" key="1">
    <source>
        <dbReference type="EMBL" id="CAE7215595.1"/>
    </source>
</evidence>
<comment type="caution">
    <text evidence="1">The sequence shown here is derived from an EMBL/GenBank/DDBJ whole genome shotgun (WGS) entry which is preliminary data.</text>
</comment>